<evidence type="ECO:0000313" key="2">
    <source>
        <dbReference type="Proteomes" id="UP000012073"/>
    </source>
</evidence>
<proteinExistence type="predicted"/>
<organism evidence="1 2">
    <name type="scientific">Chondrus crispus</name>
    <name type="common">Carrageen Irish moss</name>
    <name type="synonym">Polymorpha crispa</name>
    <dbReference type="NCBI Taxonomy" id="2769"/>
    <lineage>
        <taxon>Eukaryota</taxon>
        <taxon>Rhodophyta</taxon>
        <taxon>Florideophyceae</taxon>
        <taxon>Rhodymeniophycidae</taxon>
        <taxon>Gigartinales</taxon>
        <taxon>Gigartinaceae</taxon>
        <taxon>Chondrus</taxon>
    </lineage>
</organism>
<name>R7Q8M6_CHOCR</name>
<keyword evidence="2" id="KW-1185">Reference proteome</keyword>
<dbReference type="RefSeq" id="XP_005713649.1">
    <property type="nucleotide sequence ID" value="XM_005713592.1"/>
</dbReference>
<reference evidence="2" key="1">
    <citation type="journal article" date="2013" name="Proc. Natl. Acad. Sci. U.S.A.">
        <title>Genome structure and metabolic features in the red seaweed Chondrus crispus shed light on evolution of the Archaeplastida.</title>
        <authorList>
            <person name="Collen J."/>
            <person name="Porcel B."/>
            <person name="Carre W."/>
            <person name="Ball S.G."/>
            <person name="Chaparro C."/>
            <person name="Tonon T."/>
            <person name="Barbeyron T."/>
            <person name="Michel G."/>
            <person name="Noel B."/>
            <person name="Valentin K."/>
            <person name="Elias M."/>
            <person name="Artiguenave F."/>
            <person name="Arun A."/>
            <person name="Aury J.M."/>
            <person name="Barbosa-Neto J.F."/>
            <person name="Bothwell J.H."/>
            <person name="Bouget F.Y."/>
            <person name="Brillet L."/>
            <person name="Cabello-Hurtado F."/>
            <person name="Capella-Gutierrez S."/>
            <person name="Charrier B."/>
            <person name="Cladiere L."/>
            <person name="Cock J.M."/>
            <person name="Coelho S.M."/>
            <person name="Colleoni C."/>
            <person name="Czjzek M."/>
            <person name="Da Silva C."/>
            <person name="Delage L."/>
            <person name="Denoeud F."/>
            <person name="Deschamps P."/>
            <person name="Dittami S.M."/>
            <person name="Gabaldon T."/>
            <person name="Gachon C.M."/>
            <person name="Groisillier A."/>
            <person name="Herve C."/>
            <person name="Jabbari K."/>
            <person name="Katinka M."/>
            <person name="Kloareg B."/>
            <person name="Kowalczyk N."/>
            <person name="Labadie K."/>
            <person name="Leblanc C."/>
            <person name="Lopez P.J."/>
            <person name="McLachlan D.H."/>
            <person name="Meslet-Cladiere L."/>
            <person name="Moustafa A."/>
            <person name="Nehr Z."/>
            <person name="Nyvall Collen P."/>
            <person name="Panaud O."/>
            <person name="Partensky F."/>
            <person name="Poulain J."/>
            <person name="Rensing S.A."/>
            <person name="Rousvoal S."/>
            <person name="Samson G."/>
            <person name="Symeonidi A."/>
            <person name="Weissenbach J."/>
            <person name="Zambounis A."/>
            <person name="Wincker P."/>
            <person name="Boyen C."/>
        </authorList>
    </citation>
    <scope>NUCLEOTIDE SEQUENCE [LARGE SCALE GENOMIC DNA]</scope>
    <source>
        <strain evidence="2">cv. Stackhouse</strain>
    </source>
</reference>
<dbReference type="GeneID" id="17321374"/>
<dbReference type="KEGG" id="ccp:CHC_T00002537001"/>
<dbReference type="EMBL" id="HG001659">
    <property type="protein sequence ID" value="CDF33830.1"/>
    <property type="molecule type" value="Genomic_DNA"/>
</dbReference>
<protein>
    <submittedName>
        <fullName evidence="1">Uncharacterized protein</fullName>
    </submittedName>
</protein>
<sequence length="170" mass="18664">MKLHTDPNPIFDVGAPTSTGGLNQVTHICDVLGITLNVEPPRSEYMHGWGIDCLDAKQVVCSWNVTIADTEGKPTSLTFDIVEGDSPLVIGLDIGRHTDSHNLTDKPFIKILRPHDNAPRRFNTYIAADDKRNPDCIRMRVELAPRPQTAIGTLLTILSSSSTHARETSP</sequence>
<gene>
    <name evidence="1" type="ORF">CHC_T00002537001</name>
</gene>
<dbReference type="Gramene" id="CDF33830">
    <property type="protein sequence ID" value="CDF33830"/>
    <property type="gene ID" value="CHC_T00002537001"/>
</dbReference>
<dbReference type="Proteomes" id="UP000012073">
    <property type="component" value="Unassembled WGS sequence"/>
</dbReference>
<dbReference type="AlphaFoldDB" id="R7Q8M6"/>
<accession>R7Q8M6</accession>
<evidence type="ECO:0000313" key="1">
    <source>
        <dbReference type="EMBL" id="CDF33830.1"/>
    </source>
</evidence>